<dbReference type="KEGG" id="aca:ACP_3269"/>
<dbReference type="Pfam" id="PF20283">
    <property type="entry name" value="CTD7"/>
    <property type="match status" value="1"/>
</dbReference>
<dbReference type="Proteomes" id="UP000002207">
    <property type="component" value="Chromosome"/>
</dbReference>
<keyword evidence="3" id="KW-1185">Reference proteome</keyword>
<feature type="domain" description="ABC-three component systems C-terminal" evidence="1">
    <location>
        <begin position="280"/>
        <end position="399"/>
    </location>
</feature>
<gene>
    <name evidence="2" type="ordered locus">ACP_3269</name>
</gene>
<dbReference type="InParanoid" id="C1F5T4"/>
<evidence type="ECO:0000313" key="2">
    <source>
        <dbReference type="EMBL" id="ACO33508.1"/>
    </source>
</evidence>
<dbReference type="EMBL" id="CP001472">
    <property type="protein sequence ID" value="ACO33508.1"/>
    <property type="molecule type" value="Genomic_DNA"/>
</dbReference>
<dbReference type="eggNOG" id="ENOG5031ZZQ">
    <property type="taxonomic scope" value="Bacteria"/>
</dbReference>
<organism evidence="2 3">
    <name type="scientific">Acidobacterium capsulatum (strain ATCC 51196 / DSM 11244 / BCRC 80197 / JCM 7670 / NBRC 15755 / NCIMB 13165 / 161)</name>
    <dbReference type="NCBI Taxonomy" id="240015"/>
    <lineage>
        <taxon>Bacteria</taxon>
        <taxon>Pseudomonadati</taxon>
        <taxon>Acidobacteriota</taxon>
        <taxon>Terriglobia</taxon>
        <taxon>Terriglobales</taxon>
        <taxon>Acidobacteriaceae</taxon>
        <taxon>Acidobacterium</taxon>
    </lineage>
</organism>
<evidence type="ECO:0000259" key="1">
    <source>
        <dbReference type="Pfam" id="PF20283"/>
    </source>
</evidence>
<name>C1F5T4_ACIC5</name>
<sequence length="410" mass="45812">MANRARKPKDVLSRKSAQVPGQLFGYSMQPIRLLSLALNAAAGTTLSLEVFEDVGSVDGSGNTLASQTKSALKTNPVSDRAVDLWKTFSNWKTAITSGQLSLDTSQFEIYLAKRRTGKLVHIFHDAQTEEDAKAAFEQARADLWGPGQKYPKKKNLAETLAPYVNHVLDDPPQDVIGIIQRFSLSVAAKDPLRDLRPKVVSKWVRPESVDAVIQHAHGWIKERLDGLLQEGKTATLNVDEFNVEMQSFLPRIDFRQILTSVAGTFELTDDTIAAEHLRTYVRQLELIEHTEEDVIEAINQFLRASAERSAWSEQGIVHDKSFDEYEEALVAFWKNKRSINDIVHKSLPSVERGKLLLADCGLHQQKLQGLEPPPFFTPGSFHALAENQTVGWHPEYRILLSPGACHGDSE</sequence>
<reference evidence="2 3" key="1">
    <citation type="journal article" date="2009" name="Appl. Environ. Microbiol.">
        <title>Three genomes from the phylum Acidobacteria provide insight into the lifestyles of these microorganisms in soils.</title>
        <authorList>
            <person name="Ward N.L."/>
            <person name="Challacombe J.F."/>
            <person name="Janssen P.H."/>
            <person name="Henrissat B."/>
            <person name="Coutinho P.M."/>
            <person name="Wu M."/>
            <person name="Xie G."/>
            <person name="Haft D.H."/>
            <person name="Sait M."/>
            <person name="Badger J."/>
            <person name="Barabote R.D."/>
            <person name="Bradley B."/>
            <person name="Brettin T.S."/>
            <person name="Brinkac L.M."/>
            <person name="Bruce D."/>
            <person name="Creasy T."/>
            <person name="Daugherty S.C."/>
            <person name="Davidsen T.M."/>
            <person name="DeBoy R.T."/>
            <person name="Detter J.C."/>
            <person name="Dodson R.J."/>
            <person name="Durkin A.S."/>
            <person name="Ganapathy A."/>
            <person name="Gwinn-Giglio M."/>
            <person name="Han C.S."/>
            <person name="Khouri H."/>
            <person name="Kiss H."/>
            <person name="Kothari S.P."/>
            <person name="Madupu R."/>
            <person name="Nelson K.E."/>
            <person name="Nelson W.C."/>
            <person name="Paulsen I."/>
            <person name="Penn K."/>
            <person name="Ren Q."/>
            <person name="Rosovitz M.J."/>
            <person name="Selengut J.D."/>
            <person name="Shrivastava S."/>
            <person name="Sullivan S.A."/>
            <person name="Tapia R."/>
            <person name="Thompson L.S."/>
            <person name="Watkins K.L."/>
            <person name="Yang Q."/>
            <person name="Yu C."/>
            <person name="Zafar N."/>
            <person name="Zhou L."/>
            <person name="Kuske C.R."/>
        </authorList>
    </citation>
    <scope>NUCLEOTIDE SEQUENCE [LARGE SCALE GENOMIC DNA]</scope>
    <source>
        <strain evidence="3">ATCC 51196 / DSM 11244 / BCRC 80197 / JCM 7670 / NBRC 15755 / NCIMB 13165 / 161</strain>
    </source>
</reference>
<dbReference type="HOGENOM" id="CLU_059732_0_0_0"/>
<dbReference type="AlphaFoldDB" id="C1F5T4"/>
<proteinExistence type="predicted"/>
<accession>C1F5T4</accession>
<protein>
    <recommendedName>
        <fullName evidence="1">ABC-three component systems C-terminal domain-containing protein</fullName>
    </recommendedName>
</protein>
<evidence type="ECO:0000313" key="3">
    <source>
        <dbReference type="Proteomes" id="UP000002207"/>
    </source>
</evidence>
<dbReference type="InterPro" id="IPR046913">
    <property type="entry name" value="ABC-3C_CTD7"/>
</dbReference>